<sequence>MSTQEHPAADPSDPQGSTQQAVPEVATPRRRGVWHVLVPVMALAAGLLFGTSAALAEDEPADAQPESLAGLITERNEQVTQLSEQAAELQTQVDALSGQGRLPANADADALAPVVGTVAVEGPGVQVVLDDAGYTLETLPEGYTVDDVVVHQQDVQGVINALWAGGAEAMMVQDQRIISTSAVRCVGNTLYLQGRVYSPPYTITAIGDVDQLMQQLDEDPTVSNYHAWADILGLGYEVTDAGMVELPAFTGTVRAQHADLLGPRPEPTQEGPLERR</sequence>
<evidence type="ECO:0000256" key="4">
    <source>
        <dbReference type="SAM" id="Phobius"/>
    </source>
</evidence>
<keyword evidence="6" id="KW-1185">Reference proteome</keyword>
<name>A0ABY4YTQ1_9MICO</name>
<evidence type="ECO:0000256" key="1">
    <source>
        <dbReference type="ARBA" id="ARBA00009108"/>
    </source>
</evidence>
<evidence type="ECO:0000313" key="6">
    <source>
        <dbReference type="Proteomes" id="UP001056455"/>
    </source>
</evidence>
<dbReference type="Pfam" id="PF05949">
    <property type="entry name" value="DUF881"/>
    <property type="match status" value="1"/>
</dbReference>
<feature type="coiled-coil region" evidence="2">
    <location>
        <begin position="72"/>
        <end position="99"/>
    </location>
</feature>
<protein>
    <submittedName>
        <fullName evidence="5">DUF881 domain-containing protein</fullName>
    </submittedName>
</protein>
<evidence type="ECO:0000256" key="2">
    <source>
        <dbReference type="SAM" id="Coils"/>
    </source>
</evidence>
<keyword evidence="4" id="KW-1133">Transmembrane helix</keyword>
<accession>A0ABY4YTQ1</accession>
<dbReference type="Gene3D" id="3.30.70.1880">
    <property type="entry name" value="Protein of unknown function DUF881"/>
    <property type="match status" value="1"/>
</dbReference>
<dbReference type="PANTHER" id="PTHR37313">
    <property type="entry name" value="UPF0749 PROTEIN RV1825"/>
    <property type="match status" value="1"/>
</dbReference>
<dbReference type="Proteomes" id="UP001056455">
    <property type="component" value="Chromosome"/>
</dbReference>
<proteinExistence type="inferred from homology"/>
<gene>
    <name evidence="5" type="ORF">NF556_00370</name>
</gene>
<feature type="region of interest" description="Disordered" evidence="3">
    <location>
        <begin position="1"/>
        <end position="25"/>
    </location>
</feature>
<reference evidence="5" key="1">
    <citation type="submission" date="2022-06" db="EMBL/GenBank/DDBJ databases">
        <title>Ornithinimicrobium HY1793.</title>
        <authorList>
            <person name="Huang Y."/>
        </authorList>
    </citation>
    <scope>NUCLEOTIDE SEQUENCE</scope>
    <source>
        <strain evidence="5">HY1793</strain>
    </source>
</reference>
<evidence type="ECO:0000313" key="5">
    <source>
        <dbReference type="EMBL" id="USQ80154.1"/>
    </source>
</evidence>
<evidence type="ECO:0000256" key="3">
    <source>
        <dbReference type="SAM" id="MobiDB-lite"/>
    </source>
</evidence>
<dbReference type="PANTHER" id="PTHR37313:SF4">
    <property type="entry name" value="CONSERVED MEMBRANE PROTEIN-RELATED"/>
    <property type="match status" value="1"/>
</dbReference>
<organism evidence="5 6">
    <name type="scientific">Ornithinimicrobium faecis</name>
    <dbReference type="NCBI Taxonomy" id="2934158"/>
    <lineage>
        <taxon>Bacteria</taxon>
        <taxon>Bacillati</taxon>
        <taxon>Actinomycetota</taxon>
        <taxon>Actinomycetes</taxon>
        <taxon>Micrococcales</taxon>
        <taxon>Ornithinimicrobiaceae</taxon>
        <taxon>Ornithinimicrobium</taxon>
    </lineage>
</organism>
<keyword evidence="2" id="KW-0175">Coiled coil</keyword>
<comment type="similarity">
    <text evidence="1">Belongs to the UPF0749 family.</text>
</comment>
<dbReference type="EMBL" id="CP099489">
    <property type="protein sequence ID" value="USQ80154.1"/>
    <property type="molecule type" value="Genomic_DNA"/>
</dbReference>
<dbReference type="InterPro" id="IPR010273">
    <property type="entry name" value="DUF881"/>
</dbReference>
<feature type="transmembrane region" description="Helical" evidence="4">
    <location>
        <begin position="36"/>
        <end position="56"/>
    </location>
</feature>
<keyword evidence="4" id="KW-0812">Transmembrane</keyword>
<keyword evidence="4" id="KW-0472">Membrane</keyword>
<dbReference type="RefSeq" id="WP_252593530.1">
    <property type="nucleotide sequence ID" value="NZ_CP099489.1"/>
</dbReference>